<evidence type="ECO:0000313" key="1">
    <source>
        <dbReference type="EMBL" id="SNV10440.1"/>
    </source>
</evidence>
<protein>
    <recommendedName>
        <fullName evidence="3">DUF4302 domain-containing protein</fullName>
    </recommendedName>
</protein>
<dbReference type="InterPro" id="IPR025396">
    <property type="entry name" value="DUF4302"/>
</dbReference>
<evidence type="ECO:0000313" key="2">
    <source>
        <dbReference type="Proteomes" id="UP000215539"/>
    </source>
</evidence>
<gene>
    <name evidence="1" type="ORF">SAMEA44541418_01302</name>
</gene>
<reference evidence="1 2" key="1">
    <citation type="submission" date="2017-06" db="EMBL/GenBank/DDBJ databases">
        <authorList>
            <consortium name="Pathogen Informatics"/>
        </authorList>
    </citation>
    <scope>NUCLEOTIDE SEQUENCE [LARGE SCALE GENOMIC DNA]</scope>
    <source>
        <strain evidence="1 2">NCTC12947</strain>
    </source>
</reference>
<proteinExistence type="predicted"/>
<sequence length="619" mass="70777">MHFAERSIVVTIYYKLKIFQNMKSKILRTILYINTGLLLLAGCKREEDPLYGKDSSYIERTSPTLSAYGRELRSAANGWLLTLYAGKNQQYGGYNVIVKFDTLRVTAVSELQLEANKITEDKSLYSITSNQQAILSFDTYNKVLQHFVEPSYIFPEGKGGDNQMEILSYKDGVFTLKGTHSNNIMTLSRFEGDTDAYLTAIQQRVKKFKTVGVNPVTIGGKEVQIEIHPSNHQLLMRDGDTSVKKAFIYTEKGFKLYEPITIAGKTFEEFNVSDDYTELSTPDGSIKTGLVYTLPYDFSNYRKVLTFSPMDYKCSSNEKLRNLFYSSLKALENKGSFTVSPEFKLGYLQDKDFLSSEWRDRQGINFTAWYENASSEANYILDFLPVGGKPNQVNIVMVEKGMQWNYYDLLDPVIEYITQNSPYEVIDVDSAYQYELRSVKDPSVRFRSYVYQWTYPLVYDFTSQKGTIEFVDGKVSTRMLKAFTDVKTYKKTTNNTEVTRTLDTKVVLGKNSVRIGNKNRNRTGFTFTIHQTAGGVANLTGSFNVVCILDFITTQCSEKQLNFVDNYNYNNYNWSSNKELAPLVDMFVENAPYETLDNGDGTLKYTSVKDSEVWFIVTK</sequence>
<dbReference type="EMBL" id="LT906449">
    <property type="protein sequence ID" value="SNV10440.1"/>
    <property type="molecule type" value="Genomic_DNA"/>
</dbReference>
<name>A0AAX2GY20_9FLAO</name>
<organism evidence="1 2">
    <name type="scientific">Capnocytophaga haemolytica</name>
    <dbReference type="NCBI Taxonomy" id="45243"/>
    <lineage>
        <taxon>Bacteria</taxon>
        <taxon>Pseudomonadati</taxon>
        <taxon>Bacteroidota</taxon>
        <taxon>Flavobacteriia</taxon>
        <taxon>Flavobacteriales</taxon>
        <taxon>Flavobacteriaceae</taxon>
        <taxon>Capnocytophaga</taxon>
    </lineage>
</organism>
<accession>A0AAX2GY20</accession>
<dbReference type="Pfam" id="PF14135">
    <property type="entry name" value="DUF4302"/>
    <property type="match status" value="1"/>
</dbReference>
<evidence type="ECO:0008006" key="3">
    <source>
        <dbReference type="Google" id="ProtNLM"/>
    </source>
</evidence>
<dbReference type="Proteomes" id="UP000215539">
    <property type="component" value="Chromosome 1"/>
</dbReference>
<dbReference type="AlphaFoldDB" id="A0AAX2GY20"/>